<accession>A0A0W0R5S0</accession>
<keyword evidence="1" id="KW-0812">Transmembrane</keyword>
<feature type="transmembrane region" description="Helical" evidence="1">
    <location>
        <begin position="372"/>
        <end position="404"/>
    </location>
</feature>
<organism evidence="2 4">
    <name type="scientific">Legionella adelaidensis</name>
    <dbReference type="NCBI Taxonomy" id="45056"/>
    <lineage>
        <taxon>Bacteria</taxon>
        <taxon>Pseudomonadati</taxon>
        <taxon>Pseudomonadota</taxon>
        <taxon>Gammaproteobacteria</taxon>
        <taxon>Legionellales</taxon>
        <taxon>Legionellaceae</taxon>
        <taxon>Legionella</taxon>
    </lineage>
</organism>
<gene>
    <name evidence="2" type="ORF">Lade_1077</name>
    <name evidence="3" type="ORF">NCTC12735_00638</name>
</gene>
<reference evidence="3 5" key="2">
    <citation type="submission" date="2018-12" db="EMBL/GenBank/DDBJ databases">
        <authorList>
            <consortium name="Pathogen Informatics"/>
        </authorList>
    </citation>
    <scope>NUCLEOTIDE SEQUENCE [LARGE SCALE GENOMIC DNA]</scope>
    <source>
        <strain evidence="3 5">NCTC12735</strain>
        <plasmid evidence="5">9</plasmid>
    </source>
</reference>
<dbReference type="OrthoDB" id="5648979at2"/>
<evidence type="ECO:0000313" key="4">
    <source>
        <dbReference type="Proteomes" id="UP000054859"/>
    </source>
</evidence>
<evidence type="ECO:0000313" key="3">
    <source>
        <dbReference type="EMBL" id="VEH85017.1"/>
    </source>
</evidence>
<evidence type="ECO:0000313" key="2">
    <source>
        <dbReference type="EMBL" id="KTC66419.1"/>
    </source>
</evidence>
<evidence type="ECO:0000313" key="5">
    <source>
        <dbReference type="Proteomes" id="UP000281170"/>
    </source>
</evidence>
<sequence length="427" mass="48266">MAFPKISAVLNNCILHSTTPEIIEQIYQIAESPEYDNGFKAGYNHLKNCFAEFYEFDPSHFEWDFFRKILQRYNPHEVQIIFGPVLRLFMKKYIAENPDTPYLSENIEEYIALHTEINRGSGRYYSASPFELYWYVCNPLGISLSYVRDRQKITMATDNAYAEITLFHKGGIEGAHQGGHWERVENQEDSEDYAKAPSTQLSAIELLLGNDARINEYGFQLLKKHVRTSAKAITGHFPREEYNEIILSALQINKYAFAINLVNNNLALKILGPSITAITRQFLLNFNSDLPKDNFLQAYLRALGENILQPHLVNPTELPTFPEDAKQYYQDLAAQLTKPIQLPIISCSDHDSPSYRGSANVILDVGIRLGKIIGGLALVCLCIALFKISLLFGLALSAGCLGFYSLFNGRNKSKSEEAALSLELTPQ</sequence>
<dbReference type="EMBL" id="LNKA01000001">
    <property type="protein sequence ID" value="KTC66419.1"/>
    <property type="molecule type" value="Genomic_DNA"/>
</dbReference>
<keyword evidence="4" id="KW-1185">Reference proteome</keyword>
<evidence type="ECO:0000256" key="1">
    <source>
        <dbReference type="SAM" id="Phobius"/>
    </source>
</evidence>
<dbReference type="STRING" id="45056.Lade_1077"/>
<keyword evidence="3" id="KW-0614">Plasmid</keyword>
<dbReference type="RefSeq" id="WP_058462093.1">
    <property type="nucleotide sequence ID" value="NZ_CAAAHS010000002.1"/>
</dbReference>
<dbReference type="Proteomes" id="UP000281170">
    <property type="component" value="Plasmid 9"/>
</dbReference>
<keyword evidence="1" id="KW-0472">Membrane</keyword>
<dbReference type="Proteomes" id="UP000054859">
    <property type="component" value="Unassembled WGS sequence"/>
</dbReference>
<protein>
    <submittedName>
        <fullName evidence="2">Uncharacterized protein</fullName>
    </submittedName>
</protein>
<dbReference type="PATRIC" id="fig|45056.6.peg.1117"/>
<dbReference type="EMBL" id="LR134418">
    <property type="protein sequence ID" value="VEH85017.1"/>
    <property type="molecule type" value="Genomic_DNA"/>
</dbReference>
<dbReference type="KEGG" id="ladl:NCTC12735_00638"/>
<geneLocation type="plasmid" evidence="3 5">
    <name>9</name>
</geneLocation>
<proteinExistence type="predicted"/>
<reference evidence="2 4" key="1">
    <citation type="submission" date="2015-11" db="EMBL/GenBank/DDBJ databases">
        <title>Identification of large and diverse effector repertoires of 38 Legionella species.</title>
        <authorList>
            <person name="Burstein D."/>
            <person name="Amaro F."/>
            <person name="Zusman T."/>
            <person name="Lifshitz Z."/>
            <person name="Cohen O."/>
            <person name="Gilbert J.A."/>
            <person name="Pupko T."/>
            <person name="Shuman H.A."/>
            <person name="Segal G."/>
        </authorList>
    </citation>
    <scope>NUCLEOTIDE SEQUENCE [LARGE SCALE GENOMIC DNA]</scope>
    <source>
        <strain evidence="2 4">1762-AUS-E</strain>
    </source>
</reference>
<name>A0A0W0R5S0_9GAMM</name>
<keyword evidence="1" id="KW-1133">Transmembrane helix</keyword>
<dbReference type="AlphaFoldDB" id="A0A0W0R5S0"/>